<dbReference type="CDD" id="cd00886">
    <property type="entry name" value="MogA_MoaB"/>
    <property type="match status" value="1"/>
</dbReference>
<dbReference type="InterPro" id="IPR036688">
    <property type="entry name" value="MoeA_C_domain_IV_sf"/>
</dbReference>
<dbReference type="InterPro" id="IPR036425">
    <property type="entry name" value="MoaB/Mog-like_dom_sf"/>
</dbReference>
<comment type="catalytic activity">
    <reaction evidence="5">
        <text>adenylyl-molybdopterin + molybdate = Mo-molybdopterin + AMP + H(+)</text>
        <dbReference type="Rhea" id="RHEA:35047"/>
        <dbReference type="ChEBI" id="CHEBI:15378"/>
        <dbReference type="ChEBI" id="CHEBI:36264"/>
        <dbReference type="ChEBI" id="CHEBI:62727"/>
        <dbReference type="ChEBI" id="CHEBI:71302"/>
        <dbReference type="ChEBI" id="CHEBI:456215"/>
    </reaction>
</comment>
<evidence type="ECO:0000259" key="7">
    <source>
        <dbReference type="SMART" id="SM00852"/>
    </source>
</evidence>
<dbReference type="SUPFAM" id="SSF53218">
    <property type="entry name" value="Molybdenum cofactor biosynthesis proteins"/>
    <property type="match status" value="2"/>
</dbReference>
<comment type="pathway">
    <text evidence="1 5">Cofactor biosynthesis; molybdopterin biosynthesis.</text>
</comment>
<evidence type="ECO:0000256" key="5">
    <source>
        <dbReference type="RuleBase" id="RU365090"/>
    </source>
</evidence>
<keyword evidence="5" id="KW-0808">Transferase</keyword>
<comment type="similarity">
    <text evidence="5">Belongs to the MoeA family.</text>
</comment>
<dbReference type="InterPro" id="IPR005110">
    <property type="entry name" value="MoeA_linker/N"/>
</dbReference>
<accession>A0ABR2WAV2</accession>
<comment type="similarity">
    <text evidence="2">In the N-terminal section; belongs to the MoaB/Mog family.</text>
</comment>
<evidence type="ECO:0000313" key="8">
    <source>
        <dbReference type="EMBL" id="KAK9728912.1"/>
    </source>
</evidence>
<evidence type="ECO:0000313" key="9">
    <source>
        <dbReference type="Proteomes" id="UP001479436"/>
    </source>
</evidence>
<dbReference type="InterPro" id="IPR038987">
    <property type="entry name" value="MoeA-like"/>
</dbReference>
<dbReference type="PANTHER" id="PTHR10192:SF5">
    <property type="entry name" value="GEPHYRIN"/>
    <property type="match status" value="1"/>
</dbReference>
<dbReference type="Pfam" id="PF03454">
    <property type="entry name" value="MoeA_C"/>
    <property type="match status" value="1"/>
</dbReference>
<dbReference type="PANTHER" id="PTHR10192">
    <property type="entry name" value="MOLYBDOPTERIN BIOSYNTHESIS PROTEIN"/>
    <property type="match status" value="1"/>
</dbReference>
<dbReference type="InterPro" id="IPR008284">
    <property type="entry name" value="MoCF_biosynth_CS"/>
</dbReference>
<evidence type="ECO:0000256" key="1">
    <source>
        <dbReference type="ARBA" id="ARBA00005046"/>
    </source>
</evidence>
<dbReference type="SUPFAM" id="SSF63882">
    <property type="entry name" value="MoeA N-terminal region -like"/>
    <property type="match status" value="1"/>
</dbReference>
<keyword evidence="5" id="KW-0479">Metal-binding</keyword>
<keyword evidence="4 5" id="KW-0501">Molybdenum cofactor biosynthesis</keyword>
<dbReference type="SUPFAM" id="SSF63867">
    <property type="entry name" value="MoeA C-terminal domain-like"/>
    <property type="match status" value="1"/>
</dbReference>
<keyword evidence="5" id="KW-0460">Magnesium</keyword>
<keyword evidence="9" id="KW-1185">Reference proteome</keyword>
<dbReference type="InterPro" id="IPR005111">
    <property type="entry name" value="MoeA_C_domain_IV"/>
</dbReference>
<dbReference type="EMBL" id="JASJQH010006889">
    <property type="protein sequence ID" value="KAK9728912.1"/>
    <property type="molecule type" value="Genomic_DNA"/>
</dbReference>
<reference evidence="8 9" key="1">
    <citation type="submission" date="2023-04" db="EMBL/GenBank/DDBJ databases">
        <title>Genome of Basidiobolus ranarum AG-B5.</title>
        <authorList>
            <person name="Stajich J.E."/>
            <person name="Carter-House D."/>
            <person name="Gryganskyi A."/>
        </authorList>
    </citation>
    <scope>NUCLEOTIDE SEQUENCE [LARGE SCALE GENOMIC DNA]</scope>
    <source>
        <strain evidence="8 9">AG-B5</strain>
    </source>
</reference>
<dbReference type="Gene3D" id="3.90.105.10">
    <property type="entry name" value="Molybdopterin biosynthesis moea protein, domain 2"/>
    <property type="match status" value="1"/>
</dbReference>
<dbReference type="Gene3D" id="3.40.980.10">
    <property type="entry name" value="MoaB/Mog-like domain"/>
    <property type="match status" value="2"/>
</dbReference>
<dbReference type="InterPro" id="IPR001453">
    <property type="entry name" value="MoaB/Mog_dom"/>
</dbReference>
<comment type="similarity">
    <text evidence="3">In the C-terminal section; belongs to the MoeA family.</text>
</comment>
<dbReference type="NCBIfam" id="NF045515">
    <property type="entry name" value="Glp_gephyrin"/>
    <property type="match status" value="1"/>
</dbReference>
<dbReference type="Gene3D" id="2.40.340.10">
    <property type="entry name" value="MoeA, C-terminal, domain IV"/>
    <property type="match status" value="1"/>
</dbReference>
<keyword evidence="5" id="KW-0500">Molybdenum</keyword>
<feature type="domain" description="MoaB/Mog" evidence="7">
    <location>
        <begin position="403"/>
        <end position="550"/>
    </location>
</feature>
<dbReference type="PROSITE" id="PS01079">
    <property type="entry name" value="MOCF_BIOSYNTHESIS_2"/>
    <property type="match status" value="1"/>
</dbReference>
<dbReference type="Proteomes" id="UP001479436">
    <property type="component" value="Unassembled WGS sequence"/>
</dbReference>
<feature type="compositionally biased region" description="Basic residues" evidence="6">
    <location>
        <begin position="175"/>
        <end position="187"/>
    </location>
</feature>
<dbReference type="Pfam" id="PF03453">
    <property type="entry name" value="MoeA_N"/>
    <property type="match status" value="1"/>
</dbReference>
<protein>
    <recommendedName>
        <fullName evidence="7">MoaB/Mog domain-containing protein</fullName>
    </recommendedName>
</protein>
<evidence type="ECO:0000256" key="2">
    <source>
        <dbReference type="ARBA" id="ARBA00007589"/>
    </source>
</evidence>
<evidence type="ECO:0000256" key="4">
    <source>
        <dbReference type="ARBA" id="ARBA00023150"/>
    </source>
</evidence>
<evidence type="ECO:0000256" key="6">
    <source>
        <dbReference type="SAM" id="MobiDB-lite"/>
    </source>
</evidence>
<comment type="cofactor">
    <cofactor evidence="5">
        <name>Mg(2+)</name>
        <dbReference type="ChEBI" id="CHEBI:18420"/>
    </cofactor>
</comment>
<dbReference type="NCBIfam" id="TIGR00177">
    <property type="entry name" value="molyb_syn"/>
    <property type="match status" value="2"/>
</dbReference>
<dbReference type="InterPro" id="IPR036135">
    <property type="entry name" value="MoeA_linker/N_sf"/>
</dbReference>
<feature type="region of interest" description="Disordered" evidence="6">
    <location>
        <begin position="157"/>
        <end position="217"/>
    </location>
</feature>
<dbReference type="Pfam" id="PF00994">
    <property type="entry name" value="MoCF_biosynth"/>
    <property type="match status" value="2"/>
</dbReference>
<comment type="function">
    <text evidence="5">Catalyzes two steps in the biosynthesis of the molybdenum cofactor. In the first step, molybdopterin is adenylated. Subsequently, molybdate is inserted into adenylated molybdopterin and AMP is released.</text>
</comment>
<gene>
    <name evidence="8" type="ORF">K7432_000734</name>
</gene>
<organism evidence="8 9">
    <name type="scientific">Basidiobolus ranarum</name>
    <dbReference type="NCBI Taxonomy" id="34480"/>
    <lineage>
        <taxon>Eukaryota</taxon>
        <taxon>Fungi</taxon>
        <taxon>Fungi incertae sedis</taxon>
        <taxon>Zoopagomycota</taxon>
        <taxon>Entomophthoromycotina</taxon>
        <taxon>Basidiobolomycetes</taxon>
        <taxon>Basidiobolales</taxon>
        <taxon>Basidiobolaceae</taxon>
        <taxon>Basidiobolus</taxon>
    </lineage>
</organism>
<dbReference type="CDD" id="cd00887">
    <property type="entry name" value="MoeA"/>
    <property type="match status" value="1"/>
</dbReference>
<dbReference type="PROSITE" id="PS01078">
    <property type="entry name" value="MOCF_BIOSYNTHESIS_1"/>
    <property type="match status" value="1"/>
</dbReference>
<comment type="caution">
    <text evidence="8">The sequence shown here is derived from an EMBL/GenBank/DDBJ whole genome shotgun (WGS) entry which is preliminary data.</text>
</comment>
<evidence type="ECO:0000256" key="3">
    <source>
        <dbReference type="ARBA" id="ARBA00008339"/>
    </source>
</evidence>
<sequence length="643" mass="68875">MKYSVGILTVSDTCFQGLNEDISGPKIKKYLEETEAWNVVQVGCVPDEEDKIQSVIKQWVDELHINLILTTGGTGFSIRDKTPEAVSPLFEREAPGISTAMMVSSLKITHMAMLSRSVSGIRKESVIITLPGSPKAAIENLEAVIRGLPHAVDLATGGSGKSVHQKMQGGSFTHSHTHGQKKSHHHSCGRDHTHGHPHRQTAKGPTPVAFRDRSSPFPMQPVDQAIQTILENVQMLSTVRVPVDTDLIGYTLAEDIYARESVPGYRASIVDGYAVIATDGAGKYPVIQDASTAGGLESPIQLASGHIARVTTGAPVPDGATGVVMVEYTSLIQASKDGHVEEIVEILEGVPEGANIREIGVDTQSGDLVLKKGDNITLVGGEIGILASVGVREVLVYKKPVVGILSTGNEVIDLSSTDELKYGQIRDSNRPTLAAAIRSAGCEVLDLGIVKDSRETLRSALVDSFSKADVVISTGGVSMGELDLMKSILENDIKAQLHFGRVNMKPGKPTTFATYSHESSKQKKLIFALPGNPVSATVTFYLFVLPALRKLLGYSNPELPVIKVKISHSLSLDTRPEYHRAIVAPTFVNDQMTLLASSTGVQQSSRMLSMRSANALLRLPSSDDGKSVLEEGSFVDAILVGSL</sequence>
<proteinExistence type="inferred from homology"/>
<dbReference type="SMART" id="SM00852">
    <property type="entry name" value="MoCF_biosynth"/>
    <property type="match status" value="2"/>
</dbReference>
<feature type="domain" description="MoaB/Mog" evidence="7">
    <location>
        <begin position="6"/>
        <end position="151"/>
    </location>
</feature>
<comment type="catalytic activity">
    <reaction evidence="5">
        <text>molybdopterin + ATP + H(+) = adenylyl-molybdopterin + diphosphate</text>
        <dbReference type="Rhea" id="RHEA:31331"/>
        <dbReference type="ChEBI" id="CHEBI:15378"/>
        <dbReference type="ChEBI" id="CHEBI:30616"/>
        <dbReference type="ChEBI" id="CHEBI:33019"/>
        <dbReference type="ChEBI" id="CHEBI:58698"/>
        <dbReference type="ChEBI" id="CHEBI:62727"/>
    </reaction>
</comment>
<name>A0ABR2WAV2_9FUNG</name>
<dbReference type="Gene3D" id="2.170.190.11">
    <property type="entry name" value="Molybdopterin biosynthesis moea protein, domain 3"/>
    <property type="match status" value="1"/>
</dbReference>